<dbReference type="AlphaFoldDB" id="A0A3Q3RUT4"/>
<keyword evidence="2" id="KW-1185">Reference proteome</keyword>
<dbReference type="Gene3D" id="2.60.40.10">
    <property type="entry name" value="Immunoglobulins"/>
    <property type="match status" value="1"/>
</dbReference>
<dbReference type="GeneTree" id="ENSGT01150000287544"/>
<name>A0A3Q3RUT4_9TELE</name>
<reference evidence="1" key="2">
    <citation type="submission" date="2025-09" db="UniProtKB">
        <authorList>
            <consortium name="Ensembl"/>
        </authorList>
    </citation>
    <scope>IDENTIFICATION</scope>
</reference>
<evidence type="ECO:0000313" key="1">
    <source>
        <dbReference type="Ensembl" id="ENSMAMP00000010575.2"/>
    </source>
</evidence>
<dbReference type="InParanoid" id="A0A3Q3RUT4"/>
<sequence length="166" mass="18819">MFHLLLNFFTVNVENLLQGLIFTVLWVCHQNVYQAEENHNITIGWDVQTTMDLSAAFLECVSGALKTVYYMVKGSEVPGAQHQQFAGRVQCDRDALRKGRIRLHLSTVTAGDSGSYWCSLAVDYDNVKKQWAFEKQTALLTVPLSKHHNNVLHVGEISHRTDSDRN</sequence>
<dbReference type="STRING" id="205130.ENSMAMP00000010575"/>
<protein>
    <recommendedName>
        <fullName evidence="3">Immunoglobulin V-set domain-containing protein</fullName>
    </recommendedName>
</protein>
<organism evidence="1 2">
    <name type="scientific">Mastacembelus armatus</name>
    <name type="common">zig-zag eel</name>
    <dbReference type="NCBI Taxonomy" id="205130"/>
    <lineage>
        <taxon>Eukaryota</taxon>
        <taxon>Metazoa</taxon>
        <taxon>Chordata</taxon>
        <taxon>Craniata</taxon>
        <taxon>Vertebrata</taxon>
        <taxon>Euteleostomi</taxon>
        <taxon>Actinopterygii</taxon>
        <taxon>Neopterygii</taxon>
        <taxon>Teleostei</taxon>
        <taxon>Neoteleostei</taxon>
        <taxon>Acanthomorphata</taxon>
        <taxon>Anabantaria</taxon>
        <taxon>Synbranchiformes</taxon>
        <taxon>Mastacembelidae</taxon>
        <taxon>Mastacembelus</taxon>
    </lineage>
</organism>
<reference evidence="1" key="1">
    <citation type="submission" date="2025-08" db="UniProtKB">
        <authorList>
            <consortium name="Ensembl"/>
        </authorList>
    </citation>
    <scope>IDENTIFICATION</scope>
</reference>
<evidence type="ECO:0000313" key="2">
    <source>
        <dbReference type="Proteomes" id="UP000261640"/>
    </source>
</evidence>
<dbReference type="InterPro" id="IPR036179">
    <property type="entry name" value="Ig-like_dom_sf"/>
</dbReference>
<dbReference type="Proteomes" id="UP000261640">
    <property type="component" value="Unplaced"/>
</dbReference>
<proteinExistence type="predicted"/>
<accession>A0A3Q3RUT4</accession>
<dbReference type="InterPro" id="IPR013783">
    <property type="entry name" value="Ig-like_fold"/>
</dbReference>
<dbReference type="Ensembl" id="ENSMAMT00000010847.2">
    <property type="protein sequence ID" value="ENSMAMP00000010575.2"/>
    <property type="gene ID" value="ENSMAMG00000007125.2"/>
</dbReference>
<dbReference type="SUPFAM" id="SSF48726">
    <property type="entry name" value="Immunoglobulin"/>
    <property type="match status" value="1"/>
</dbReference>
<evidence type="ECO:0008006" key="3">
    <source>
        <dbReference type="Google" id="ProtNLM"/>
    </source>
</evidence>